<feature type="compositionally biased region" description="Polar residues" evidence="1">
    <location>
        <begin position="15"/>
        <end position="26"/>
    </location>
</feature>
<reference evidence="2" key="1">
    <citation type="submission" date="2020-02" db="EMBL/GenBank/DDBJ databases">
        <authorList>
            <person name="Meier V. D."/>
        </authorList>
    </citation>
    <scope>NUCLEOTIDE SEQUENCE</scope>
    <source>
        <strain evidence="2">AVDCRST_MAG56</strain>
    </source>
</reference>
<evidence type="ECO:0000313" key="2">
    <source>
        <dbReference type="EMBL" id="CAA9294543.1"/>
    </source>
</evidence>
<feature type="region of interest" description="Disordered" evidence="1">
    <location>
        <begin position="15"/>
        <end position="45"/>
    </location>
</feature>
<feature type="non-terminal residue" evidence="2">
    <location>
        <position position="1"/>
    </location>
</feature>
<sequence>GPRPFWFFLGQCQKEQTPLTQHQPVTIPSPPTHHSPDPSQPHPPL</sequence>
<proteinExistence type="predicted"/>
<dbReference type="AlphaFoldDB" id="A0A6J4K3V9"/>
<feature type="non-terminal residue" evidence="2">
    <location>
        <position position="45"/>
    </location>
</feature>
<name>A0A6J4K3V9_9SPHI</name>
<protein>
    <submittedName>
        <fullName evidence="2">Uncharacterized protein</fullName>
    </submittedName>
</protein>
<accession>A0A6J4K3V9</accession>
<feature type="compositionally biased region" description="Pro residues" evidence="1">
    <location>
        <begin position="27"/>
        <end position="45"/>
    </location>
</feature>
<gene>
    <name evidence="2" type="ORF">AVDCRST_MAG56-4988</name>
</gene>
<evidence type="ECO:0000256" key="1">
    <source>
        <dbReference type="SAM" id="MobiDB-lite"/>
    </source>
</evidence>
<organism evidence="2">
    <name type="scientific">uncultured Cytophagales bacterium</name>
    <dbReference type="NCBI Taxonomy" id="158755"/>
    <lineage>
        <taxon>Bacteria</taxon>
        <taxon>Pseudomonadati</taxon>
        <taxon>Bacteroidota</taxon>
        <taxon>Sphingobacteriia</taxon>
        <taxon>Sphingobacteriales</taxon>
        <taxon>environmental samples</taxon>
    </lineage>
</organism>
<dbReference type="EMBL" id="CADCTQ010000406">
    <property type="protein sequence ID" value="CAA9294543.1"/>
    <property type="molecule type" value="Genomic_DNA"/>
</dbReference>